<dbReference type="AlphaFoldDB" id="A0A2C9UYR8"/>
<organism evidence="1">
    <name type="scientific">Manihot esculenta</name>
    <name type="common">Cassava</name>
    <name type="synonym">Jatropha manihot</name>
    <dbReference type="NCBI Taxonomy" id="3983"/>
    <lineage>
        <taxon>Eukaryota</taxon>
        <taxon>Viridiplantae</taxon>
        <taxon>Streptophyta</taxon>
        <taxon>Embryophyta</taxon>
        <taxon>Tracheophyta</taxon>
        <taxon>Spermatophyta</taxon>
        <taxon>Magnoliopsida</taxon>
        <taxon>eudicotyledons</taxon>
        <taxon>Gunneridae</taxon>
        <taxon>Pentapetalae</taxon>
        <taxon>rosids</taxon>
        <taxon>fabids</taxon>
        <taxon>Malpighiales</taxon>
        <taxon>Euphorbiaceae</taxon>
        <taxon>Crotonoideae</taxon>
        <taxon>Manihoteae</taxon>
        <taxon>Manihot</taxon>
    </lineage>
</organism>
<reference evidence="1" key="1">
    <citation type="submission" date="2016-02" db="EMBL/GenBank/DDBJ databases">
        <title>WGS assembly of Manihot esculenta.</title>
        <authorList>
            <person name="Bredeson J.V."/>
            <person name="Prochnik S.E."/>
            <person name="Lyons J.B."/>
            <person name="Schmutz J."/>
            <person name="Grimwood J."/>
            <person name="Vrebalov J."/>
            <person name="Bart R.S."/>
            <person name="Amuge T."/>
            <person name="Ferguson M.E."/>
            <person name="Green R."/>
            <person name="Putnam N."/>
            <person name="Stites J."/>
            <person name="Rounsley S."/>
            <person name="Rokhsar D.S."/>
        </authorList>
    </citation>
    <scope>NUCLEOTIDE SEQUENCE [LARGE SCALE GENOMIC DNA]</scope>
    <source>
        <tissue evidence="1">Leaf</tissue>
    </source>
</reference>
<evidence type="ECO:0000313" key="1">
    <source>
        <dbReference type="EMBL" id="OAY36890.1"/>
    </source>
</evidence>
<accession>A0A2C9UYR8</accession>
<proteinExistence type="predicted"/>
<sequence length="95" mass="10413">MGIADIDLEIKPQKKPYTPITPTVHIGFSFSIIHLRSAIRLAMISPLPEDSLENVKSNGEQNGKVEGDTNGLLYIAWVLEGIISPFPPLGGYFHP</sequence>
<dbReference type="STRING" id="3983.A0A2C9UYR8"/>
<dbReference type="EMBL" id="CM004397">
    <property type="protein sequence ID" value="OAY36890.1"/>
    <property type="molecule type" value="Genomic_DNA"/>
</dbReference>
<gene>
    <name evidence="1" type="ORF">MANES_11G057600</name>
</gene>
<name>A0A2C9UYR8_MANES</name>
<protein>
    <submittedName>
        <fullName evidence="1">Uncharacterized protein</fullName>
    </submittedName>
</protein>